<evidence type="ECO:0000256" key="1">
    <source>
        <dbReference type="ARBA" id="ARBA00007447"/>
    </source>
</evidence>
<feature type="active site" evidence="2">
    <location>
        <position position="131"/>
    </location>
</feature>
<evidence type="ECO:0000259" key="4">
    <source>
        <dbReference type="PROSITE" id="PS51767"/>
    </source>
</evidence>
<dbReference type="SUPFAM" id="SSF50630">
    <property type="entry name" value="Acid proteases"/>
    <property type="match status" value="1"/>
</dbReference>
<dbReference type="FunFam" id="2.40.70.10:FF:000090">
    <property type="entry name" value="Aspartyl protease family protein"/>
    <property type="match status" value="1"/>
</dbReference>
<dbReference type="GO" id="GO:0006508">
    <property type="term" value="P:proteolysis"/>
    <property type="evidence" value="ECO:0007669"/>
    <property type="project" value="UniProtKB-KW"/>
</dbReference>
<dbReference type="FunFam" id="2.40.70.10:FF:000013">
    <property type="entry name" value="Aspartyl protease AED1"/>
    <property type="match status" value="1"/>
</dbReference>
<keyword evidence="3" id="KW-0732">Signal</keyword>
<dbReference type="Proteomes" id="UP000289340">
    <property type="component" value="Chromosome 2"/>
</dbReference>
<dbReference type="InterPro" id="IPR001461">
    <property type="entry name" value="Aspartic_peptidase_A1"/>
</dbReference>
<reference evidence="5 6" key="1">
    <citation type="submission" date="2018-09" db="EMBL/GenBank/DDBJ databases">
        <title>A high-quality reference genome of wild soybean provides a powerful tool to mine soybean genomes.</title>
        <authorList>
            <person name="Xie M."/>
            <person name="Chung C.Y.L."/>
            <person name="Li M.-W."/>
            <person name="Wong F.-L."/>
            <person name="Chan T.-F."/>
            <person name="Lam H.-M."/>
        </authorList>
    </citation>
    <scope>NUCLEOTIDE SEQUENCE [LARGE SCALE GENOMIC DNA]</scope>
    <source>
        <strain evidence="6">cv. W05</strain>
        <tissue evidence="5">Hypocotyl of etiolated seedlings</tissue>
    </source>
</reference>
<keyword evidence="6" id="KW-1185">Reference proteome</keyword>
<evidence type="ECO:0000256" key="3">
    <source>
        <dbReference type="SAM" id="SignalP"/>
    </source>
</evidence>
<name>A0A445LUH1_GLYSO</name>
<dbReference type="InterPro" id="IPR032799">
    <property type="entry name" value="TAXi_C"/>
</dbReference>
<dbReference type="InterPro" id="IPR032861">
    <property type="entry name" value="TAXi_N"/>
</dbReference>
<evidence type="ECO:0000313" key="5">
    <source>
        <dbReference type="EMBL" id="RZC26849.1"/>
    </source>
</evidence>
<dbReference type="Pfam" id="PF14543">
    <property type="entry name" value="TAXi_N"/>
    <property type="match status" value="1"/>
</dbReference>
<dbReference type="InterPro" id="IPR021109">
    <property type="entry name" value="Peptidase_aspartic_dom_sf"/>
</dbReference>
<dbReference type="PANTHER" id="PTHR13683">
    <property type="entry name" value="ASPARTYL PROTEASES"/>
    <property type="match status" value="1"/>
</dbReference>
<sequence>MSTSFTFTCITVFFFFLLSFDNYAKGDLIPSPTCKRTSIQGLNRKVSLDLVHIDGPCSHLKRDNVSIDNDLFRDHERVKYIQSRISKNNSSYQLDSSVSIPTIPGIPLGTLNYYIVIRLGTPENNYQLQFDTGSDLTWTQCEQCTTCYEQSGPRFYPAKSTTYVASNCFDETCKVLIKNEHGLDCSKDVHLCHYRIYYGDGSLTRGYFGKDRLALYNDLAPNPGITDNFYFGCGIINDGTFGRTSGIFGLGRGELSFLSQTSKQYMETFSYCIPSVDDVGYITFGYDPDTDFDKRIKYTPLVIPQGGLNHYGLSITGIAIDGDILPGLNFSQINHAGFIIDSGTVFTRLPPTIYATLRSVFQQRLSNYPTAPSHNVFDTCYDLTGYHYPIPEMSFVFPGVTVDLHPPGVLYEFDDKQSCLAFIPNKDDSQITIFGNVQQKTLEIVYDNPGNRIGFRSDGCS</sequence>
<comment type="caution">
    <text evidence="5">The sequence shown here is derived from an EMBL/GenBank/DDBJ whole genome shotgun (WGS) entry which is preliminary data.</text>
</comment>
<dbReference type="InterPro" id="IPR033121">
    <property type="entry name" value="PEPTIDASE_A1"/>
</dbReference>
<dbReference type="Pfam" id="PF14541">
    <property type="entry name" value="TAXi_C"/>
    <property type="match status" value="1"/>
</dbReference>
<dbReference type="AlphaFoldDB" id="A0A445LUH1"/>
<protein>
    <submittedName>
        <fullName evidence="5">Aspartyl protease family protein</fullName>
    </submittedName>
</protein>
<feature type="signal peptide" evidence="3">
    <location>
        <begin position="1"/>
        <end position="26"/>
    </location>
</feature>
<feature type="domain" description="Peptidase A1" evidence="4">
    <location>
        <begin position="113"/>
        <end position="456"/>
    </location>
</feature>
<evidence type="ECO:0000256" key="2">
    <source>
        <dbReference type="PIRSR" id="PIRSR601461-1"/>
    </source>
</evidence>
<feature type="active site" evidence="2">
    <location>
        <position position="341"/>
    </location>
</feature>
<keyword evidence="5" id="KW-0378">Hydrolase</keyword>
<organism evidence="5 6">
    <name type="scientific">Glycine soja</name>
    <name type="common">Wild soybean</name>
    <dbReference type="NCBI Taxonomy" id="3848"/>
    <lineage>
        <taxon>Eukaryota</taxon>
        <taxon>Viridiplantae</taxon>
        <taxon>Streptophyta</taxon>
        <taxon>Embryophyta</taxon>
        <taxon>Tracheophyta</taxon>
        <taxon>Spermatophyta</taxon>
        <taxon>Magnoliopsida</taxon>
        <taxon>eudicotyledons</taxon>
        <taxon>Gunneridae</taxon>
        <taxon>Pentapetalae</taxon>
        <taxon>rosids</taxon>
        <taxon>fabids</taxon>
        <taxon>Fabales</taxon>
        <taxon>Fabaceae</taxon>
        <taxon>Papilionoideae</taxon>
        <taxon>50 kb inversion clade</taxon>
        <taxon>NPAAA clade</taxon>
        <taxon>indigoferoid/millettioid clade</taxon>
        <taxon>Phaseoleae</taxon>
        <taxon>Glycine</taxon>
        <taxon>Glycine subgen. Soja</taxon>
    </lineage>
</organism>
<feature type="chain" id="PRO_5019055632" evidence="3">
    <location>
        <begin position="27"/>
        <end position="461"/>
    </location>
</feature>
<dbReference type="EMBL" id="QZWG01000002">
    <property type="protein sequence ID" value="RZC26849.1"/>
    <property type="molecule type" value="Genomic_DNA"/>
</dbReference>
<dbReference type="SMR" id="A0A445LUH1"/>
<dbReference type="GO" id="GO:0004190">
    <property type="term" value="F:aspartic-type endopeptidase activity"/>
    <property type="evidence" value="ECO:0007669"/>
    <property type="project" value="InterPro"/>
</dbReference>
<accession>A0A445LUH1</accession>
<evidence type="ECO:0000313" key="6">
    <source>
        <dbReference type="Proteomes" id="UP000289340"/>
    </source>
</evidence>
<gene>
    <name evidence="5" type="ORF">D0Y65_005156</name>
</gene>
<proteinExistence type="inferred from homology"/>
<dbReference type="Gene3D" id="2.40.70.10">
    <property type="entry name" value="Acid Proteases"/>
    <property type="match status" value="2"/>
</dbReference>
<dbReference type="PROSITE" id="PS51767">
    <property type="entry name" value="PEPTIDASE_A1"/>
    <property type="match status" value="1"/>
</dbReference>
<keyword evidence="5" id="KW-0645">Protease</keyword>
<dbReference type="PANTHER" id="PTHR13683:SF750">
    <property type="entry name" value="ASPARTYL PROTEASE AED1"/>
    <property type="match status" value="1"/>
</dbReference>
<comment type="similarity">
    <text evidence="1">Belongs to the peptidase A1 family.</text>
</comment>